<evidence type="ECO:0000256" key="1">
    <source>
        <dbReference type="SAM" id="Phobius"/>
    </source>
</evidence>
<evidence type="ECO:0000313" key="3">
    <source>
        <dbReference type="Proteomes" id="UP000595663"/>
    </source>
</evidence>
<evidence type="ECO:0000313" key="2">
    <source>
        <dbReference type="EMBL" id="BBB26756.1"/>
    </source>
</evidence>
<dbReference type="RefSeq" id="WP_019620456.1">
    <property type="nucleotide sequence ID" value="NZ_AP014545.1"/>
</dbReference>
<dbReference type="AlphaFoldDB" id="A0A7R6PEK2"/>
<dbReference type="InterPro" id="IPR045584">
    <property type="entry name" value="Pilin-like"/>
</dbReference>
<dbReference type="KEGG" id="ajp:AMJAP_2165"/>
<gene>
    <name evidence="2" type="primary">gspH</name>
    <name evidence="2" type="ORF">AMJAP_2165</name>
</gene>
<dbReference type="NCBIfam" id="TIGR02532">
    <property type="entry name" value="IV_pilin_GFxxxE"/>
    <property type="match status" value="1"/>
</dbReference>
<sequence>MQQQSSQVQQTGFTLLELLVVMAIAGMLLALVVPRFGSAFAGARFQQQTQALNTSLKQARNKAARTGKITRLELSEIENNLLNAEGEVLYSWPEDSQLVFLGPQEEPINNGYIIFIPGAGSNGATLLFSQNKDNQQRLARFSINWLTGGVSYETL</sequence>
<proteinExistence type="predicted"/>
<dbReference type="Pfam" id="PF07963">
    <property type="entry name" value="N_methyl"/>
    <property type="match status" value="1"/>
</dbReference>
<dbReference type="Gene3D" id="3.30.700.10">
    <property type="entry name" value="Glycoprotein, Type 4 Pilin"/>
    <property type="match status" value="1"/>
</dbReference>
<keyword evidence="1" id="KW-1133">Transmembrane helix</keyword>
<dbReference type="Proteomes" id="UP000595663">
    <property type="component" value="Chromosome"/>
</dbReference>
<keyword evidence="3" id="KW-1185">Reference proteome</keyword>
<keyword evidence="1" id="KW-0472">Membrane</keyword>
<reference evidence="2 3" key="1">
    <citation type="journal article" date="2008" name="Int. J. Syst. Evol. Microbiol.">
        <title>Amphritea japonica sp. nov. and Amphritea balenae sp. nov., isolated from the sediment adjacent to sperm whale carcasses off Kagoshima, Japan.</title>
        <authorList>
            <person name="Miyazaki M."/>
            <person name="Nogi Y."/>
            <person name="Fujiwara Y."/>
            <person name="Kawato M."/>
            <person name="Nagahama T."/>
            <person name="Kubokawa K."/>
            <person name="Horikoshi K."/>
        </authorList>
    </citation>
    <scope>NUCLEOTIDE SEQUENCE [LARGE SCALE GENOMIC DNA]</scope>
    <source>
        <strain evidence="2 3">ATCC BAA-1530</strain>
    </source>
</reference>
<keyword evidence="1" id="KW-0812">Transmembrane</keyword>
<dbReference type="SUPFAM" id="SSF54523">
    <property type="entry name" value="Pili subunits"/>
    <property type="match status" value="1"/>
</dbReference>
<accession>A0A7R6PEK2</accession>
<protein>
    <submittedName>
        <fullName evidence="2">General secretion pathway protein H</fullName>
    </submittedName>
</protein>
<dbReference type="OrthoDB" id="8481584at2"/>
<name>A0A7R6PEK2_9GAMM</name>
<organism evidence="2 3">
    <name type="scientific">Amphritea japonica ATCC BAA-1530</name>
    <dbReference type="NCBI Taxonomy" id="1278309"/>
    <lineage>
        <taxon>Bacteria</taxon>
        <taxon>Pseudomonadati</taxon>
        <taxon>Pseudomonadota</taxon>
        <taxon>Gammaproteobacteria</taxon>
        <taxon>Oceanospirillales</taxon>
        <taxon>Oceanospirillaceae</taxon>
        <taxon>Amphritea</taxon>
    </lineage>
</organism>
<dbReference type="EMBL" id="AP014545">
    <property type="protein sequence ID" value="BBB26756.1"/>
    <property type="molecule type" value="Genomic_DNA"/>
</dbReference>
<feature type="transmembrane region" description="Helical" evidence="1">
    <location>
        <begin position="12"/>
        <end position="33"/>
    </location>
</feature>
<dbReference type="PROSITE" id="PS00409">
    <property type="entry name" value="PROKAR_NTER_METHYL"/>
    <property type="match status" value="1"/>
</dbReference>
<dbReference type="InterPro" id="IPR012902">
    <property type="entry name" value="N_methyl_site"/>
</dbReference>